<name>A0ABT7N0V7_9MICO</name>
<gene>
    <name evidence="2" type="ORF">QSV35_13430</name>
</gene>
<dbReference type="Proteomes" id="UP001235064">
    <property type="component" value="Unassembled WGS sequence"/>
</dbReference>
<feature type="transmembrane region" description="Helical" evidence="1">
    <location>
        <begin position="443"/>
        <end position="464"/>
    </location>
</feature>
<feature type="transmembrane region" description="Helical" evidence="1">
    <location>
        <begin position="664"/>
        <end position="687"/>
    </location>
</feature>
<feature type="transmembrane region" description="Helical" evidence="1">
    <location>
        <begin position="734"/>
        <end position="755"/>
    </location>
</feature>
<feature type="transmembrane region" description="Helical" evidence="1">
    <location>
        <begin position="498"/>
        <end position="518"/>
    </location>
</feature>
<feature type="transmembrane region" description="Helical" evidence="1">
    <location>
        <begin position="470"/>
        <end position="491"/>
    </location>
</feature>
<organism evidence="2 3">
    <name type="scientific">Microbacterium candidum</name>
    <dbReference type="NCBI Taxonomy" id="3041922"/>
    <lineage>
        <taxon>Bacteria</taxon>
        <taxon>Bacillati</taxon>
        <taxon>Actinomycetota</taxon>
        <taxon>Actinomycetes</taxon>
        <taxon>Micrococcales</taxon>
        <taxon>Microbacteriaceae</taxon>
        <taxon>Microbacterium</taxon>
    </lineage>
</organism>
<dbReference type="PANTHER" id="PTHR43685:SF3">
    <property type="entry name" value="SLR2126 PROTEIN"/>
    <property type="match status" value="1"/>
</dbReference>
<feature type="transmembrane region" description="Helical" evidence="1">
    <location>
        <begin position="524"/>
        <end position="555"/>
    </location>
</feature>
<feature type="transmembrane region" description="Helical" evidence="1">
    <location>
        <begin position="916"/>
        <end position="936"/>
    </location>
</feature>
<keyword evidence="2" id="KW-0808">Transferase</keyword>
<proteinExistence type="predicted"/>
<dbReference type="Pfam" id="PF13641">
    <property type="entry name" value="Glyco_tranf_2_3"/>
    <property type="match status" value="1"/>
</dbReference>
<dbReference type="PANTHER" id="PTHR43685">
    <property type="entry name" value="GLYCOSYLTRANSFERASE"/>
    <property type="match status" value="1"/>
</dbReference>
<keyword evidence="1" id="KW-0812">Transmembrane</keyword>
<evidence type="ECO:0000256" key="1">
    <source>
        <dbReference type="SAM" id="Phobius"/>
    </source>
</evidence>
<keyword evidence="1" id="KW-1133">Transmembrane helix</keyword>
<dbReference type="InterPro" id="IPR029044">
    <property type="entry name" value="Nucleotide-diphossugar_trans"/>
</dbReference>
<dbReference type="Gene3D" id="3.90.550.10">
    <property type="entry name" value="Spore Coat Polysaccharide Biosynthesis Protein SpsA, Chain A"/>
    <property type="match status" value="1"/>
</dbReference>
<accession>A0ABT7N0V7</accession>
<evidence type="ECO:0000313" key="2">
    <source>
        <dbReference type="EMBL" id="MDL9980339.1"/>
    </source>
</evidence>
<comment type="caution">
    <text evidence="2">The sequence shown here is derived from an EMBL/GenBank/DDBJ whole genome shotgun (WGS) entry which is preliminary data.</text>
</comment>
<dbReference type="EMBL" id="JASXSZ010000004">
    <property type="protein sequence ID" value="MDL9980339.1"/>
    <property type="molecule type" value="Genomic_DNA"/>
</dbReference>
<dbReference type="InterPro" id="IPR050834">
    <property type="entry name" value="Glycosyltransf_2"/>
</dbReference>
<feature type="transmembrane region" description="Helical" evidence="1">
    <location>
        <begin position="699"/>
        <end position="722"/>
    </location>
</feature>
<keyword evidence="1" id="KW-0472">Membrane</keyword>
<reference evidence="2 3" key="1">
    <citation type="submission" date="2023-06" db="EMBL/GenBank/DDBJ databases">
        <title>Microbacterium sp. nov., isolated from a waste landfill.</title>
        <authorList>
            <person name="Wen W."/>
        </authorList>
    </citation>
    <scope>NUCLEOTIDE SEQUENCE [LARGE SCALE GENOMIC DNA]</scope>
    <source>
        <strain evidence="2 3">ASV49</strain>
    </source>
</reference>
<dbReference type="RefSeq" id="WP_286289294.1">
    <property type="nucleotide sequence ID" value="NZ_JASXSZ010000004.1"/>
</dbReference>
<feature type="transmembrane region" description="Helical" evidence="1">
    <location>
        <begin position="640"/>
        <end position="657"/>
    </location>
</feature>
<feature type="transmembrane region" description="Helical" evidence="1">
    <location>
        <begin position="365"/>
        <end position="388"/>
    </location>
</feature>
<keyword evidence="3" id="KW-1185">Reference proteome</keyword>
<feature type="transmembrane region" description="Helical" evidence="1">
    <location>
        <begin position="562"/>
        <end position="581"/>
    </location>
</feature>
<feature type="transmembrane region" description="Helical" evidence="1">
    <location>
        <begin position="255"/>
        <end position="276"/>
    </location>
</feature>
<sequence length="960" mass="98847">MPARVHALIVVRPDGRAPAAFHLRRTLRAVDAQSRRPDAVTVVLCGSDDTLAKAAASGSAAVVTAPAGTGYAAALEIAGNHGPVEDGPGDAVWLLAQDTAPEPEALARLAGELELAPSVAIAAPKLVRWDDRTEIASLGVTMTRLGRSVGLADGELDQGQRDRDEDALGADVRGLLVRADAWRQLRGLDRALAGADEGLDLSVRARLGGSRVSLVPGALVAVAGDGAAGLPLPVDAGRRRRIAYATRRAQLQRRLAYAPGVAVPLHWLSLLPLALWRTLLALLAKTPGAVPPEWGAAVVALVRVDEAARARARIRRIRAVPWPQLAPLRVSAAQLRQRFGAEDDEAGGDHAVVRDDLRFFTGGGAWVVLAALVVSIAAFPALLAWPVLGGGALQPLRSTVAQLWADAAYGLRGTGLEGVTPADPFAGVVAVIGSLAPADPSRALVVLWILALPLAVLGGWFAATRVTSRPLLRIVVAVAWGLAPTFLASLVDARPTGVLVHLLLPWVFFAGSVAHRSWSAAGAASIALAGVVACAPSLAPAVIVIWIGMIVLTIVVRGGRGLARVLWLVVLTIALAFPLVWRQLRAGNPWGLLADPGVTWAGPQVAPTVTGRALLAAGFPTTDPGGWGQLLHQWGLTGAATWWVPILVAPIAVLALLAPFTQRWAAGIVLLVVAALGTATAFGAVAISVASTADTTTAIWPGAGLSLAWAGAVGAAVVFLDAGLAVRVRLVRTVAAAVVMAALAIVAFPALTAGARGVDLLTNGPVSTLPAYVAAAGLQNPHVGTFTITALDSGAAGSDVVWGESESLGAHSTVFSTALSATPGDREVAALTADLVTSTSPDAVARLAAHGIGYVVLGPDRADESDQARALRLAAATALDQRDGLEPVGATAKGTLWRVAQSVPGRAEPGEDAHRLSVAIAVVQLAVFLVALLLAIPTRASRRAARRAPRIVGPYWQEGR</sequence>
<feature type="transmembrane region" description="Helical" evidence="1">
    <location>
        <begin position="214"/>
        <end position="234"/>
    </location>
</feature>
<dbReference type="GO" id="GO:0016740">
    <property type="term" value="F:transferase activity"/>
    <property type="evidence" value="ECO:0007669"/>
    <property type="project" value="UniProtKB-KW"/>
</dbReference>
<dbReference type="SUPFAM" id="SSF53448">
    <property type="entry name" value="Nucleotide-diphospho-sugar transferases"/>
    <property type="match status" value="1"/>
</dbReference>
<evidence type="ECO:0000313" key="3">
    <source>
        <dbReference type="Proteomes" id="UP001235064"/>
    </source>
</evidence>
<protein>
    <submittedName>
        <fullName evidence="2">Glycosyl transferase</fullName>
    </submittedName>
</protein>